<keyword evidence="2" id="KW-1185">Reference proteome</keyword>
<evidence type="ECO:0000313" key="2">
    <source>
        <dbReference type="Proteomes" id="UP000269221"/>
    </source>
</evidence>
<dbReference type="AlphaFoldDB" id="A0A3M0KHA3"/>
<accession>A0A3M0KHA3</accession>
<proteinExistence type="predicted"/>
<protein>
    <submittedName>
        <fullName evidence="1">Uncharacterized protein</fullName>
    </submittedName>
</protein>
<organism evidence="1 2">
    <name type="scientific">Hirundo rustica rustica</name>
    <dbReference type="NCBI Taxonomy" id="333673"/>
    <lineage>
        <taxon>Eukaryota</taxon>
        <taxon>Metazoa</taxon>
        <taxon>Chordata</taxon>
        <taxon>Craniata</taxon>
        <taxon>Vertebrata</taxon>
        <taxon>Euteleostomi</taxon>
        <taxon>Archelosauria</taxon>
        <taxon>Archosauria</taxon>
        <taxon>Dinosauria</taxon>
        <taxon>Saurischia</taxon>
        <taxon>Theropoda</taxon>
        <taxon>Coelurosauria</taxon>
        <taxon>Aves</taxon>
        <taxon>Neognathae</taxon>
        <taxon>Neoaves</taxon>
        <taxon>Telluraves</taxon>
        <taxon>Australaves</taxon>
        <taxon>Passeriformes</taxon>
        <taxon>Sylvioidea</taxon>
        <taxon>Hirundinidae</taxon>
        <taxon>Hirundo</taxon>
    </lineage>
</organism>
<evidence type="ECO:0000313" key="1">
    <source>
        <dbReference type="EMBL" id="RMC11981.1"/>
    </source>
</evidence>
<reference evidence="1 2" key="1">
    <citation type="submission" date="2018-07" db="EMBL/GenBank/DDBJ databases">
        <title>A high quality draft genome assembly of the barn swallow (H. rustica rustica).</title>
        <authorList>
            <person name="Formenti G."/>
            <person name="Chiara M."/>
            <person name="Poveda L."/>
            <person name="Francoijs K.-J."/>
            <person name="Bonisoli-Alquati A."/>
            <person name="Canova L."/>
            <person name="Gianfranceschi L."/>
            <person name="Horner D.S."/>
            <person name="Saino N."/>
        </authorList>
    </citation>
    <scope>NUCLEOTIDE SEQUENCE [LARGE SCALE GENOMIC DNA]</scope>
    <source>
        <strain evidence="1">Chelidonia</strain>
        <tissue evidence="1">Blood</tissue>
    </source>
</reference>
<name>A0A3M0KHA3_HIRRU</name>
<gene>
    <name evidence="1" type="ORF">DUI87_11114</name>
</gene>
<sequence>MVLDMAPTFLAATVSMTASQCHQPIHVGSSTSLWKTGTLPFNWHVIFMMETCYSVPTKDLFHEDKEILILLFQMFGVADIALFQLFPTVLSTSNRDFLRGAVPAGQSLPRMCHGDTWQGMVLSRQLCQEREV</sequence>
<dbReference type="OrthoDB" id="10417513at2759"/>
<comment type="caution">
    <text evidence="1">The sequence shown here is derived from an EMBL/GenBank/DDBJ whole genome shotgun (WGS) entry which is preliminary data.</text>
</comment>
<dbReference type="EMBL" id="QRBI01000107">
    <property type="protein sequence ID" value="RMC11981.1"/>
    <property type="molecule type" value="Genomic_DNA"/>
</dbReference>
<dbReference type="Proteomes" id="UP000269221">
    <property type="component" value="Unassembled WGS sequence"/>
</dbReference>